<dbReference type="SUPFAM" id="SSF56024">
    <property type="entry name" value="Phospholipase D/nuclease"/>
    <property type="match status" value="2"/>
</dbReference>
<sequence>MKESNYTIYSTTQDAWDAMYNAIEKAKESIYWELYIFVDDEEGNRFFDLMEKKAQEGMDVKLIVDYFGSFGLSRKRVHSLKKSGVDLQFFHARRHRYRGIWRRIISRTHRKVLIVDKKIGFIGGVNVDKRMKDWLDIHLQVQGEVVHSLLRSFAKMYIICGGEKENLKGLIKYKTRIKKGLKNIELIIDEGRKKSRAKKKYIEALLKARERVILFSPYYFPDKDFLFALWKARKRGVRVDLLIPFRTDVRIATYAAYGWFALMKKYGVRVQLSQKMMHGKGVIVDDDWAMIGSSNLEFGSFHDYFEANVKIHQKDFVSKLKITVLHWIEMSVPFETLNWEKRGNIQKIKEWCALRLYRLWFKQAPDVKSKEIEH</sequence>
<evidence type="ECO:0000313" key="3">
    <source>
        <dbReference type="Proteomes" id="UP000229600"/>
    </source>
</evidence>
<proteinExistence type="predicted"/>
<dbReference type="InterPro" id="IPR001736">
    <property type="entry name" value="PLipase_D/transphosphatidylase"/>
</dbReference>
<dbReference type="GO" id="GO:0032049">
    <property type="term" value="P:cardiolipin biosynthetic process"/>
    <property type="evidence" value="ECO:0007669"/>
    <property type="project" value="UniProtKB-ARBA"/>
</dbReference>
<dbReference type="GO" id="GO:0030572">
    <property type="term" value="F:phosphatidyltransferase activity"/>
    <property type="evidence" value="ECO:0007669"/>
    <property type="project" value="UniProtKB-ARBA"/>
</dbReference>
<name>A0A2H0N4X9_9BACT</name>
<feature type="domain" description="PLD phosphodiesterase" evidence="1">
    <location>
        <begin position="104"/>
        <end position="131"/>
    </location>
</feature>
<dbReference type="EMBL" id="PCWN01000007">
    <property type="protein sequence ID" value="PIR03941.1"/>
    <property type="molecule type" value="Genomic_DNA"/>
</dbReference>
<feature type="domain" description="PLD phosphodiesterase" evidence="1">
    <location>
        <begin position="273"/>
        <end position="300"/>
    </location>
</feature>
<dbReference type="InterPro" id="IPR025202">
    <property type="entry name" value="PLD-like_dom"/>
</dbReference>
<dbReference type="CDD" id="cd09112">
    <property type="entry name" value="PLDc_CLS_2"/>
    <property type="match status" value="1"/>
</dbReference>
<dbReference type="PROSITE" id="PS50035">
    <property type="entry name" value="PLD"/>
    <property type="match status" value="2"/>
</dbReference>
<dbReference type="PANTHER" id="PTHR21248:SF22">
    <property type="entry name" value="PHOSPHOLIPASE D"/>
    <property type="match status" value="1"/>
</dbReference>
<dbReference type="PANTHER" id="PTHR21248">
    <property type="entry name" value="CARDIOLIPIN SYNTHASE"/>
    <property type="match status" value="1"/>
</dbReference>
<dbReference type="CDD" id="cd09110">
    <property type="entry name" value="PLDc_CLS_1"/>
    <property type="match status" value="1"/>
</dbReference>
<evidence type="ECO:0000313" key="2">
    <source>
        <dbReference type="EMBL" id="PIR03941.1"/>
    </source>
</evidence>
<dbReference type="Pfam" id="PF13091">
    <property type="entry name" value="PLDc_2"/>
    <property type="match status" value="2"/>
</dbReference>
<accession>A0A2H0N4X9</accession>
<gene>
    <name evidence="2" type="ORF">COV59_02030</name>
</gene>
<protein>
    <recommendedName>
        <fullName evidence="1">PLD phosphodiesterase domain-containing protein</fullName>
    </recommendedName>
</protein>
<comment type="caution">
    <text evidence="2">The sequence shown here is derived from an EMBL/GenBank/DDBJ whole genome shotgun (WGS) entry which is preliminary data.</text>
</comment>
<dbReference type="AlphaFoldDB" id="A0A2H0N4X9"/>
<evidence type="ECO:0000259" key="1">
    <source>
        <dbReference type="PROSITE" id="PS50035"/>
    </source>
</evidence>
<organism evidence="2 3">
    <name type="scientific">Candidatus Magasanikbacteria bacterium CG11_big_fil_rev_8_21_14_0_20_39_34</name>
    <dbReference type="NCBI Taxonomy" id="1974653"/>
    <lineage>
        <taxon>Bacteria</taxon>
        <taxon>Candidatus Magasanikiibacteriota</taxon>
    </lineage>
</organism>
<reference evidence="2 3" key="1">
    <citation type="submission" date="2017-09" db="EMBL/GenBank/DDBJ databases">
        <title>Depth-based differentiation of microbial function through sediment-hosted aquifers and enrichment of novel symbionts in the deep terrestrial subsurface.</title>
        <authorList>
            <person name="Probst A.J."/>
            <person name="Ladd B."/>
            <person name="Jarett J.K."/>
            <person name="Geller-Mcgrath D.E."/>
            <person name="Sieber C.M."/>
            <person name="Emerson J.B."/>
            <person name="Anantharaman K."/>
            <person name="Thomas B.C."/>
            <person name="Malmstrom R."/>
            <person name="Stieglmeier M."/>
            <person name="Klingl A."/>
            <person name="Woyke T."/>
            <person name="Ryan C.M."/>
            <person name="Banfield J.F."/>
        </authorList>
    </citation>
    <scope>NUCLEOTIDE SEQUENCE [LARGE SCALE GENOMIC DNA]</scope>
    <source>
        <strain evidence="2">CG11_big_fil_rev_8_21_14_0_20_39_34</strain>
    </source>
</reference>
<dbReference type="Proteomes" id="UP000229600">
    <property type="component" value="Unassembled WGS sequence"/>
</dbReference>
<dbReference type="SMART" id="SM00155">
    <property type="entry name" value="PLDc"/>
    <property type="match status" value="2"/>
</dbReference>
<dbReference type="Gene3D" id="3.30.870.10">
    <property type="entry name" value="Endonuclease Chain A"/>
    <property type="match status" value="2"/>
</dbReference>